<keyword evidence="1" id="KW-0812">Transmembrane</keyword>
<keyword evidence="4" id="KW-1185">Reference proteome</keyword>
<dbReference type="EMBL" id="SEYY01024269">
    <property type="protein sequence ID" value="KAB7494242.1"/>
    <property type="molecule type" value="Genomic_DNA"/>
</dbReference>
<organism evidence="3 4">
    <name type="scientific">Armadillidium nasatum</name>
    <dbReference type="NCBI Taxonomy" id="96803"/>
    <lineage>
        <taxon>Eukaryota</taxon>
        <taxon>Metazoa</taxon>
        <taxon>Ecdysozoa</taxon>
        <taxon>Arthropoda</taxon>
        <taxon>Crustacea</taxon>
        <taxon>Multicrustacea</taxon>
        <taxon>Malacostraca</taxon>
        <taxon>Eumalacostraca</taxon>
        <taxon>Peracarida</taxon>
        <taxon>Isopoda</taxon>
        <taxon>Oniscidea</taxon>
        <taxon>Crinocheta</taxon>
        <taxon>Armadillidiidae</taxon>
        <taxon>Armadillidium</taxon>
    </lineage>
</organism>
<evidence type="ECO:0000313" key="4">
    <source>
        <dbReference type="Proteomes" id="UP000326759"/>
    </source>
</evidence>
<accession>A0A5N5SK92</accession>
<dbReference type="Proteomes" id="UP000326759">
    <property type="component" value="Unassembled WGS sequence"/>
</dbReference>
<gene>
    <name evidence="3" type="primary">far1</name>
    <name evidence="3" type="ORF">Anas_05651</name>
</gene>
<evidence type="ECO:0000256" key="1">
    <source>
        <dbReference type="SAM" id="Phobius"/>
    </source>
</evidence>
<feature type="domain" description="Fatty acyl-CoA reductase C-terminal" evidence="2">
    <location>
        <begin position="14"/>
        <end position="91"/>
    </location>
</feature>
<proteinExistence type="predicted"/>
<protein>
    <submittedName>
        <fullName evidence="3">Fatty acyl-CoA reductase 1</fullName>
    </submittedName>
</protein>
<dbReference type="OrthoDB" id="6620010at2759"/>
<dbReference type="AlphaFoldDB" id="A0A5N5SK92"/>
<evidence type="ECO:0000313" key="3">
    <source>
        <dbReference type="EMBL" id="KAB7494242.1"/>
    </source>
</evidence>
<dbReference type="InterPro" id="IPR033640">
    <property type="entry name" value="FAR_C"/>
</dbReference>
<keyword evidence="1" id="KW-0472">Membrane</keyword>
<reference evidence="3 4" key="1">
    <citation type="journal article" date="2019" name="PLoS Biol.">
        <title>Sex chromosomes control vertical transmission of feminizing Wolbachia symbionts in an isopod.</title>
        <authorList>
            <person name="Becking T."/>
            <person name="Chebbi M.A."/>
            <person name="Giraud I."/>
            <person name="Moumen B."/>
            <person name="Laverre T."/>
            <person name="Caubet Y."/>
            <person name="Peccoud J."/>
            <person name="Gilbert C."/>
            <person name="Cordaux R."/>
        </authorList>
    </citation>
    <scope>NUCLEOTIDE SEQUENCE [LARGE SCALE GENOMIC DNA]</scope>
    <source>
        <strain evidence="3">ANa2</strain>
        <tissue evidence="3">Whole body excluding digestive tract and cuticle</tissue>
    </source>
</reference>
<name>A0A5N5SK92_9CRUS</name>
<comment type="caution">
    <text evidence="3">The sequence shown here is derived from an EMBL/GenBank/DDBJ whole genome shotgun (WGS) entry which is preliminary data.</text>
</comment>
<keyword evidence="1" id="KW-1133">Transmembrane helix</keyword>
<dbReference type="CDD" id="cd09071">
    <property type="entry name" value="FAR_C"/>
    <property type="match status" value="1"/>
</dbReference>
<sequence>MRESFNLGNLSRFHNKNILLRRVMRKIEKSQSVSDYFLKNDFTFCNKNVKEIWKNLSVEDQEEFCFDVSRISWNKYFEKYCLGCKQYVVNEDLSTLPQARFQMRIMKFIYYFLTWSVILGVFYACFPQLRNSYSDNLQVIL</sequence>
<dbReference type="Pfam" id="PF03015">
    <property type="entry name" value="Sterile"/>
    <property type="match status" value="1"/>
</dbReference>
<feature type="transmembrane region" description="Helical" evidence="1">
    <location>
        <begin position="108"/>
        <end position="129"/>
    </location>
</feature>
<evidence type="ECO:0000259" key="2">
    <source>
        <dbReference type="Pfam" id="PF03015"/>
    </source>
</evidence>